<keyword evidence="2" id="KW-0648">Protein biosynthesis</keyword>
<dbReference type="PROSITE" id="PS51722">
    <property type="entry name" value="G_TR_2"/>
    <property type="match status" value="1"/>
</dbReference>
<dbReference type="GO" id="GO:0003924">
    <property type="term" value="F:GTPase activity"/>
    <property type="evidence" value="ECO:0007669"/>
    <property type="project" value="InterPro"/>
</dbReference>
<dbReference type="Gene3D" id="2.40.30.10">
    <property type="entry name" value="Translation factors"/>
    <property type="match status" value="1"/>
</dbReference>
<dbReference type="PANTHER" id="PTHR43721">
    <property type="entry name" value="ELONGATION FACTOR TU-RELATED"/>
    <property type="match status" value="1"/>
</dbReference>
<feature type="non-terminal residue" evidence="2">
    <location>
        <position position="465"/>
    </location>
</feature>
<proteinExistence type="predicted"/>
<evidence type="ECO:0000259" key="1">
    <source>
        <dbReference type="PROSITE" id="PS51722"/>
    </source>
</evidence>
<dbReference type="EMBL" id="GDID01002255">
    <property type="protein sequence ID" value="JAP94351.1"/>
    <property type="molecule type" value="Transcribed_RNA"/>
</dbReference>
<dbReference type="InterPro" id="IPR005225">
    <property type="entry name" value="Small_GTP-bd"/>
</dbReference>
<evidence type="ECO:0000313" key="2">
    <source>
        <dbReference type="EMBL" id="JAP94351.1"/>
    </source>
</evidence>
<accession>A0A146KG25</accession>
<dbReference type="Gene3D" id="3.40.50.300">
    <property type="entry name" value="P-loop containing nucleotide triphosphate hydrolases"/>
    <property type="match status" value="1"/>
</dbReference>
<dbReference type="InterPro" id="IPR000795">
    <property type="entry name" value="T_Tr_GTP-bd_dom"/>
</dbReference>
<protein>
    <submittedName>
        <fullName evidence="2">Selenocysteine-specific elongation factor</fullName>
    </submittedName>
</protein>
<dbReference type="Pfam" id="PF00009">
    <property type="entry name" value="GTP_EFTU"/>
    <property type="match status" value="1"/>
</dbReference>
<sequence length="465" mass="52408">MNISIGIIGHVDSGKTALAKSLSSFQSTAGFDKHPESQRRGITLDVGFSKFDIDDIQYTVVDCPGHAAFIKSVLAGVSIVDFLVLVIDGEKLFQQQTFESLVLMELFQKPSFIFINKTDLLDQDKRNKALEQVTQIISKSKLKSYKLSLGSATKAEIADLLSQIKQSTAENLQNLLQARKLKLEMPLLCHYDHHFKTPQGTVFTSTVLQNQIALNQKISVNGEQTVVKSLQVFKQPVTQAVCGDRVGILAKIDQEAERGVICDPVLLKQGQILLGRLQIIKHFKHKLRNGEIYNVNFGFENHGCKVYLFDLGLIESLQKDEVVARKVEISHKTEFLAVFVLQQKIQYIDQSKFLGFKFDQADKKQCRIAFTGQILSEQIDEAQLNKFKVRTLYDKNLEVTKHKEKQITIKGVGIEITGFPVYTAEKEVGKVIAPFGQDKYKVELVEDYDPAQTYCVKIEGSKPYR</sequence>
<dbReference type="InterPro" id="IPR050055">
    <property type="entry name" value="EF-Tu_GTPase"/>
</dbReference>
<dbReference type="GO" id="GO:0003746">
    <property type="term" value="F:translation elongation factor activity"/>
    <property type="evidence" value="ECO:0007669"/>
    <property type="project" value="UniProtKB-KW"/>
</dbReference>
<gene>
    <name evidence="2" type="ORF">TPC1_13026</name>
</gene>
<dbReference type="PRINTS" id="PR00315">
    <property type="entry name" value="ELONGATNFCT"/>
</dbReference>
<organism evidence="2">
    <name type="scientific">Trepomonas sp. PC1</name>
    <dbReference type="NCBI Taxonomy" id="1076344"/>
    <lineage>
        <taxon>Eukaryota</taxon>
        <taxon>Metamonada</taxon>
        <taxon>Diplomonadida</taxon>
        <taxon>Hexamitidae</taxon>
        <taxon>Hexamitinae</taxon>
        <taxon>Trepomonas</taxon>
    </lineage>
</organism>
<dbReference type="GO" id="GO:0005525">
    <property type="term" value="F:GTP binding"/>
    <property type="evidence" value="ECO:0007669"/>
    <property type="project" value="InterPro"/>
</dbReference>
<dbReference type="SUPFAM" id="SSF52540">
    <property type="entry name" value="P-loop containing nucleoside triphosphate hydrolases"/>
    <property type="match status" value="1"/>
</dbReference>
<dbReference type="AlphaFoldDB" id="A0A146KG25"/>
<name>A0A146KG25_9EUKA</name>
<feature type="domain" description="Tr-type G" evidence="1">
    <location>
        <begin position="1"/>
        <end position="188"/>
    </location>
</feature>
<keyword evidence="2" id="KW-0251">Elongation factor</keyword>
<dbReference type="InterPro" id="IPR009000">
    <property type="entry name" value="Transl_B-barrel_sf"/>
</dbReference>
<reference evidence="2" key="1">
    <citation type="submission" date="2015-07" db="EMBL/GenBank/DDBJ databases">
        <title>Adaptation to a free-living lifestyle via gene acquisitions in the diplomonad Trepomonas sp. PC1.</title>
        <authorList>
            <person name="Xu F."/>
            <person name="Jerlstrom-Hultqvist J."/>
            <person name="Kolisko M."/>
            <person name="Simpson A.G.B."/>
            <person name="Roger A.J."/>
            <person name="Svard S.G."/>
            <person name="Andersson J.O."/>
        </authorList>
    </citation>
    <scope>NUCLEOTIDE SEQUENCE</scope>
    <source>
        <strain evidence="2">PC1</strain>
    </source>
</reference>
<dbReference type="InterPro" id="IPR027417">
    <property type="entry name" value="P-loop_NTPase"/>
</dbReference>
<dbReference type="SUPFAM" id="SSF50447">
    <property type="entry name" value="Translation proteins"/>
    <property type="match status" value="1"/>
</dbReference>
<dbReference type="NCBIfam" id="TIGR00231">
    <property type="entry name" value="small_GTP"/>
    <property type="match status" value="1"/>
</dbReference>
<dbReference type="PANTHER" id="PTHR43721:SF11">
    <property type="entry name" value="SELENOCYSTEINE-SPECIFIC ELONGATION FACTOR"/>
    <property type="match status" value="1"/>
</dbReference>
<dbReference type="GO" id="GO:0001514">
    <property type="term" value="P:selenocysteine incorporation"/>
    <property type="evidence" value="ECO:0007669"/>
    <property type="project" value="TreeGrafter"/>
</dbReference>